<feature type="domain" description="Helicase C-terminal" evidence="3">
    <location>
        <begin position="1132"/>
        <end position="1297"/>
    </location>
</feature>
<organism evidence="5 8">
    <name type="scientific">Adineta steineri</name>
    <dbReference type="NCBI Taxonomy" id="433720"/>
    <lineage>
        <taxon>Eukaryota</taxon>
        <taxon>Metazoa</taxon>
        <taxon>Spiralia</taxon>
        <taxon>Gnathifera</taxon>
        <taxon>Rotifera</taxon>
        <taxon>Eurotatoria</taxon>
        <taxon>Bdelloidea</taxon>
        <taxon>Adinetida</taxon>
        <taxon>Adinetidae</taxon>
        <taxon>Adineta</taxon>
    </lineage>
</organism>
<dbReference type="PROSITE" id="PS51194">
    <property type="entry name" value="HELICASE_CTER"/>
    <property type="match status" value="1"/>
</dbReference>
<dbReference type="Proteomes" id="UP000663891">
    <property type="component" value="Unassembled WGS sequence"/>
</dbReference>
<sequence>MAQFRVSSEKTNRIVGDLENLFSNQSNRQKLESFIPDLPSVEQLLSKLPDMITKYERHGNGIDNETNFFKLLQNFKNIIEDNIKMSIYGLDTNHIIDNYVSAIQQNYELFIDYGQTLEELNKMIAEQSLPSKNKKEICTLIIRGTETKIPDFIYFDSTNPNDHEKKLAIIKKFYAYFIENICYVRESSHDMLKDDNYRLKLKKLQSKLLRTDASDIKQYFVEIKLKIIQNPGYSTEVLFEYLAENEMMHNSVSNNSEFYWQKFIEMFRQLSNKKCIESLSYLVFKLQKGSFIELITEIVENHSIFKSIYDKGIQLFLNEYQMLTNPTVNRLTNDFVETKKRNVKELEDKFKDLFLYISSKRHILTQLRNLIIDEENSKGTYDILGNIYGQRIKSIDLTDKIVNVKYCFNYYFFKSLSYDDLYDVKNFTQFIRLLFYIHTCNDDDKLNITNDAHHGKLLDLKKKFLKVDNDKHINHFDDLVEMLKTMIKIESFQFRLDCAKSIISDLEEHDTIHVKAKVLEKFFNSKNYSDEIILRLAKSLNIDVLKYISADEDIIISKLCDCNPNFKSLVNYLEKPPLKFNIKDELTPGFNIPNDLSLELANDDNYNHKNKDYTEEKNGIIMSILFKVFNCSSNNDKEVFLKNKDSINKEFMKLYESVKQLIQFYSSNGNDNINTKLRDQSIQHILNGFSRTYQESLDDRNKHARTIIDNFINYKFDEIKKIAESTRSDAEILYLFDKFMERKIDDTLNDWKGKTSQLHDKIYFLYCYHKYKETDFDKWYKESNANKGYEIIKNNRAKIKKDLRDNEDAFKKIGIDYLQHNQVGALALIHDYLTDELKTNRNLFIKIGTGQGKSLAIAEAARRVVQANRSAENPKVFVITCYNHLAERDHKNFQAYYNYFRIETMHCTSSSSTEEFCRKDVIYADLETYFGVLRKEGHNKLTKGTAIHLPNIKNAVLIMDEFDSLILDSDELRQYVHDFDVELTNSNVNFDKKADIEQFLDKNFIKKCDRKFNGIFTQWWNTILTEKKKEKENTFQDSLGKNISLAGSFLNKLKKKKQAHFVHYYLDALVFYSQFKKVIGFSGSIEEKYICKFKQVFNNKAWIYHDIPPFFGSKNLDENRKCLNKLDDIGNDLDKFLNAIEHEIGQRYQEQPILIFADSHKENNENKSDYDHILGQLLKEQKKLLKDHEIIEIKTEDDIVKNIDKIGKLDSITLATRIIGRGADIKVHTSIEKGLHLILTYYPQRESIYTQMLGRTARQDEKGSYSEIVRTEKKFSPVEEKKVDLKSEIIHKTTEYFYRNYNPSSNMSNVALKWALFSELMRDLPEDEIKKHDFEQFVKTEFL</sequence>
<gene>
    <name evidence="5" type="ORF">JYZ213_LOCUS18047</name>
    <name evidence="7" type="ORF">OKA104_LOCUS24561</name>
    <name evidence="6" type="ORF">OXD698_LOCUS15675</name>
    <name evidence="4" type="ORF">VCS650_LOCUS12483</name>
</gene>
<keyword evidence="2" id="KW-0067">ATP-binding</keyword>
<dbReference type="EMBL" id="CAJNON010000096">
    <property type="protein sequence ID" value="CAF0958781.1"/>
    <property type="molecule type" value="Genomic_DNA"/>
</dbReference>
<evidence type="ECO:0000313" key="5">
    <source>
        <dbReference type="EMBL" id="CAF1039326.1"/>
    </source>
</evidence>
<dbReference type="Pfam" id="PF00270">
    <property type="entry name" value="DEAD"/>
    <property type="match status" value="1"/>
</dbReference>
<dbReference type="OrthoDB" id="10050298at2759"/>
<evidence type="ECO:0000256" key="2">
    <source>
        <dbReference type="ARBA" id="ARBA00022840"/>
    </source>
</evidence>
<dbReference type="Gene3D" id="3.40.50.300">
    <property type="entry name" value="P-loop containing nucleotide triphosphate hydrolases"/>
    <property type="match status" value="2"/>
</dbReference>
<dbReference type="InterPro" id="IPR011545">
    <property type="entry name" value="DEAD/DEAH_box_helicase_dom"/>
</dbReference>
<dbReference type="EMBL" id="CAJNOG010000173">
    <property type="protein sequence ID" value="CAF1039326.1"/>
    <property type="molecule type" value="Genomic_DNA"/>
</dbReference>
<dbReference type="PANTHER" id="PTHR30612">
    <property type="entry name" value="SECA INNER MEMBRANE COMPONENT OF SEC PROTEIN SECRETION SYSTEM"/>
    <property type="match status" value="1"/>
</dbReference>
<reference evidence="5" key="1">
    <citation type="submission" date="2021-02" db="EMBL/GenBank/DDBJ databases">
        <authorList>
            <person name="Nowell W R."/>
        </authorList>
    </citation>
    <scope>NUCLEOTIDE SEQUENCE</scope>
</reference>
<evidence type="ECO:0000313" key="6">
    <source>
        <dbReference type="EMBL" id="CAF3754937.1"/>
    </source>
</evidence>
<dbReference type="GO" id="GO:0005524">
    <property type="term" value="F:ATP binding"/>
    <property type="evidence" value="ECO:0007669"/>
    <property type="project" value="UniProtKB-KW"/>
</dbReference>
<dbReference type="GO" id="GO:0006886">
    <property type="term" value="P:intracellular protein transport"/>
    <property type="evidence" value="ECO:0007669"/>
    <property type="project" value="InterPro"/>
</dbReference>
<protein>
    <recommendedName>
        <fullName evidence="3">Helicase C-terminal domain-containing protein</fullName>
    </recommendedName>
</protein>
<accession>A0A814JJU1</accession>
<evidence type="ECO:0000313" key="7">
    <source>
        <dbReference type="EMBL" id="CAF3908022.1"/>
    </source>
</evidence>
<evidence type="ECO:0000259" key="3">
    <source>
        <dbReference type="PROSITE" id="PS51194"/>
    </source>
</evidence>
<dbReference type="SUPFAM" id="SSF52540">
    <property type="entry name" value="P-loop containing nucleoside triphosphate hydrolases"/>
    <property type="match status" value="1"/>
</dbReference>
<dbReference type="GO" id="GO:0006605">
    <property type="term" value="P:protein targeting"/>
    <property type="evidence" value="ECO:0007669"/>
    <property type="project" value="InterPro"/>
</dbReference>
<evidence type="ECO:0000313" key="4">
    <source>
        <dbReference type="EMBL" id="CAF0958781.1"/>
    </source>
</evidence>
<dbReference type="EMBL" id="CAJOAZ010001043">
    <property type="protein sequence ID" value="CAF3754937.1"/>
    <property type="molecule type" value="Genomic_DNA"/>
</dbReference>
<dbReference type="InterPro" id="IPR027417">
    <property type="entry name" value="P-loop_NTPase"/>
</dbReference>
<dbReference type="InterPro" id="IPR001650">
    <property type="entry name" value="Helicase_C-like"/>
</dbReference>
<dbReference type="Proteomes" id="UP000663881">
    <property type="component" value="Unassembled WGS sequence"/>
</dbReference>
<comment type="caution">
    <text evidence="5">The sequence shown here is derived from an EMBL/GenBank/DDBJ whole genome shotgun (WGS) entry which is preliminary data.</text>
</comment>
<keyword evidence="1" id="KW-0547">Nucleotide-binding</keyword>
<dbReference type="PANTHER" id="PTHR30612:SF0">
    <property type="entry name" value="CHLOROPLAST PROTEIN-TRANSPORTING ATPASE"/>
    <property type="match status" value="1"/>
</dbReference>
<dbReference type="Proteomes" id="UP000663844">
    <property type="component" value="Unassembled WGS sequence"/>
</dbReference>
<dbReference type="InterPro" id="IPR000185">
    <property type="entry name" value="SecA"/>
</dbReference>
<dbReference type="EMBL" id="CAJOAY010001976">
    <property type="protein sequence ID" value="CAF3908022.1"/>
    <property type="molecule type" value="Genomic_DNA"/>
</dbReference>
<evidence type="ECO:0000256" key="1">
    <source>
        <dbReference type="ARBA" id="ARBA00022741"/>
    </source>
</evidence>
<dbReference type="GO" id="GO:0003676">
    <property type="term" value="F:nucleic acid binding"/>
    <property type="evidence" value="ECO:0007669"/>
    <property type="project" value="InterPro"/>
</dbReference>
<dbReference type="Proteomes" id="UP000663845">
    <property type="component" value="Unassembled WGS sequence"/>
</dbReference>
<proteinExistence type="predicted"/>
<name>A0A814JJU1_9BILA</name>
<evidence type="ECO:0000313" key="8">
    <source>
        <dbReference type="Proteomes" id="UP000663845"/>
    </source>
</evidence>